<dbReference type="Proteomes" id="UP000616114">
    <property type="component" value="Unassembled WGS sequence"/>
</dbReference>
<evidence type="ECO:0000256" key="5">
    <source>
        <dbReference type="SAM" id="SignalP"/>
    </source>
</evidence>
<gene>
    <name evidence="7" type="ORF">GCM10011333_23180</name>
</gene>
<comment type="caution">
    <text evidence="7">The sequence shown here is derived from an EMBL/GenBank/DDBJ whole genome shotgun (WGS) entry which is preliminary data.</text>
</comment>
<dbReference type="SUPFAM" id="SSF53850">
    <property type="entry name" value="Periplasmic binding protein-like II"/>
    <property type="match status" value="1"/>
</dbReference>
<dbReference type="PANTHER" id="PTHR47737">
    <property type="entry name" value="GLYCINE BETAINE/PROLINE BETAINE TRANSPORT SYSTEM PERMEASE PROTEIN PROW"/>
    <property type="match status" value="1"/>
</dbReference>
<dbReference type="PROSITE" id="PS51257">
    <property type="entry name" value="PROKAR_LIPOPROTEIN"/>
    <property type="match status" value="1"/>
</dbReference>
<accession>A0A8J2TZA1</accession>
<proteinExistence type="predicted"/>
<dbReference type="EMBL" id="BMFY01000010">
    <property type="protein sequence ID" value="GGA19434.1"/>
    <property type="molecule type" value="Genomic_DNA"/>
</dbReference>
<evidence type="ECO:0000259" key="6">
    <source>
        <dbReference type="Pfam" id="PF04069"/>
    </source>
</evidence>
<sequence length="333" mass="35363">MKLANLSKASGFLAAGALLLAGCGATNTGEGEAPADDNGAAEGGGSAWDVCDPSEDSVDLSQLEPEGGEISIAVINGWDDTVTVGYLAKALLEEAGYTPVMEAHDAGPAFLGTSQGDIDVLTSTMMPVAHAEYIDQYGDDLEAQGCYYEHAVNTLAVNEDSPAQSIADLPEFAAEYGNRVVGIEPGAGLTQRVENEVIPGYGLEDYEFITSSTPAMLAELDSAVESGENIVVTLWHPHWAYDAWPVRDLEDPDAALGEGESLWLTSRTGFTEDDPYAAQLLKNILLDEEQFSSLQSLMMSEDHYGGEDPDAAVAEWLEENPDYADQLRAGTLA</sequence>
<dbReference type="Gene3D" id="3.40.190.10">
    <property type="entry name" value="Periplasmic binding protein-like II"/>
    <property type="match status" value="1"/>
</dbReference>
<dbReference type="CDD" id="cd13639">
    <property type="entry name" value="PBP2_OpuAC_like"/>
    <property type="match status" value="1"/>
</dbReference>
<keyword evidence="8" id="KW-1185">Reference proteome</keyword>
<dbReference type="Gene3D" id="3.40.190.100">
    <property type="entry name" value="Glycine betaine-binding periplasmic protein, domain 2"/>
    <property type="match status" value="1"/>
</dbReference>
<evidence type="ECO:0000256" key="3">
    <source>
        <dbReference type="ARBA" id="ARBA00022475"/>
    </source>
</evidence>
<dbReference type="Pfam" id="PF04069">
    <property type="entry name" value="OpuAC"/>
    <property type="match status" value="1"/>
</dbReference>
<feature type="domain" description="ABC-type glycine betaine transport system substrate-binding" evidence="6">
    <location>
        <begin position="69"/>
        <end position="319"/>
    </location>
</feature>
<dbReference type="RefSeq" id="WP_188551060.1">
    <property type="nucleotide sequence ID" value="NZ_BMFY01000010.1"/>
</dbReference>
<feature type="chain" id="PRO_5038560366" evidence="5">
    <location>
        <begin position="29"/>
        <end position="333"/>
    </location>
</feature>
<dbReference type="GO" id="GO:0015226">
    <property type="term" value="F:carnitine transmembrane transporter activity"/>
    <property type="evidence" value="ECO:0007669"/>
    <property type="project" value="TreeGrafter"/>
</dbReference>
<keyword evidence="3" id="KW-1003">Cell membrane</keyword>
<evidence type="ECO:0000313" key="8">
    <source>
        <dbReference type="Proteomes" id="UP000616114"/>
    </source>
</evidence>
<reference evidence="7" key="1">
    <citation type="journal article" date="2014" name="Int. J. Syst. Evol. Microbiol.">
        <title>Complete genome sequence of Corynebacterium casei LMG S-19264T (=DSM 44701T), isolated from a smear-ripened cheese.</title>
        <authorList>
            <consortium name="US DOE Joint Genome Institute (JGI-PGF)"/>
            <person name="Walter F."/>
            <person name="Albersmeier A."/>
            <person name="Kalinowski J."/>
            <person name="Ruckert C."/>
        </authorList>
    </citation>
    <scope>NUCLEOTIDE SEQUENCE</scope>
    <source>
        <strain evidence="7">CGMCC 1.12785</strain>
    </source>
</reference>
<evidence type="ECO:0000313" key="7">
    <source>
        <dbReference type="EMBL" id="GGA19434.1"/>
    </source>
</evidence>
<keyword evidence="2" id="KW-0813">Transport</keyword>
<feature type="signal peptide" evidence="5">
    <location>
        <begin position="1"/>
        <end position="28"/>
    </location>
</feature>
<dbReference type="GO" id="GO:0005275">
    <property type="term" value="F:amine transmembrane transporter activity"/>
    <property type="evidence" value="ECO:0007669"/>
    <property type="project" value="TreeGrafter"/>
</dbReference>
<keyword evidence="4" id="KW-0472">Membrane</keyword>
<evidence type="ECO:0000256" key="1">
    <source>
        <dbReference type="ARBA" id="ARBA00004236"/>
    </source>
</evidence>
<comment type="subcellular location">
    <subcellularLocation>
        <location evidence="1">Cell membrane</location>
    </subcellularLocation>
</comment>
<dbReference type="GO" id="GO:0015871">
    <property type="term" value="P:choline transport"/>
    <property type="evidence" value="ECO:0007669"/>
    <property type="project" value="TreeGrafter"/>
</dbReference>
<keyword evidence="5" id="KW-0732">Signal</keyword>
<dbReference type="GO" id="GO:0031460">
    <property type="term" value="P:glycine betaine transport"/>
    <property type="evidence" value="ECO:0007669"/>
    <property type="project" value="TreeGrafter"/>
</dbReference>
<dbReference type="AlphaFoldDB" id="A0A8J2TZA1"/>
<evidence type="ECO:0000256" key="2">
    <source>
        <dbReference type="ARBA" id="ARBA00022448"/>
    </source>
</evidence>
<protein>
    <submittedName>
        <fullName evidence="7">Glycine/betaine ABC transporter substrate-binding protein</fullName>
    </submittedName>
</protein>
<dbReference type="PANTHER" id="PTHR47737:SF1">
    <property type="entry name" value="GLYCINE BETAINE_PROLINE BETAINE TRANSPORT SYSTEM PERMEASE PROTEIN PROW"/>
    <property type="match status" value="1"/>
</dbReference>
<organism evidence="7 8">
    <name type="scientific">Sediminivirga luteola</name>
    <dbReference type="NCBI Taxonomy" id="1774748"/>
    <lineage>
        <taxon>Bacteria</taxon>
        <taxon>Bacillati</taxon>
        <taxon>Actinomycetota</taxon>
        <taxon>Actinomycetes</taxon>
        <taxon>Micrococcales</taxon>
        <taxon>Brevibacteriaceae</taxon>
        <taxon>Sediminivirga</taxon>
    </lineage>
</organism>
<dbReference type="GO" id="GO:0043190">
    <property type="term" value="C:ATP-binding cassette (ABC) transporter complex"/>
    <property type="evidence" value="ECO:0007669"/>
    <property type="project" value="InterPro"/>
</dbReference>
<name>A0A8J2TZA1_9MICO</name>
<dbReference type="InterPro" id="IPR007210">
    <property type="entry name" value="ABC_Gly_betaine_transp_sub-bd"/>
</dbReference>
<reference evidence="7" key="2">
    <citation type="submission" date="2020-09" db="EMBL/GenBank/DDBJ databases">
        <authorList>
            <person name="Sun Q."/>
            <person name="Zhou Y."/>
        </authorList>
    </citation>
    <scope>NUCLEOTIDE SEQUENCE</scope>
    <source>
        <strain evidence="7">CGMCC 1.12785</strain>
    </source>
</reference>
<evidence type="ECO:0000256" key="4">
    <source>
        <dbReference type="ARBA" id="ARBA00023136"/>
    </source>
</evidence>